<dbReference type="GO" id="GO:0015031">
    <property type="term" value="P:protein transport"/>
    <property type="evidence" value="ECO:0007669"/>
    <property type="project" value="UniProtKB-KW"/>
</dbReference>
<dbReference type="Proteomes" id="UP001212411">
    <property type="component" value="Chromosome 1"/>
</dbReference>
<accession>A0AAE9W646</accession>
<dbReference type="GeneID" id="80875568"/>
<evidence type="ECO:0000256" key="3">
    <source>
        <dbReference type="ARBA" id="ARBA00023006"/>
    </source>
</evidence>
<dbReference type="EMBL" id="CP115611">
    <property type="protein sequence ID" value="WBW70826.1"/>
    <property type="molecule type" value="Genomic_DNA"/>
</dbReference>
<proteinExistence type="predicted"/>
<dbReference type="Gene3D" id="3.30.1460.50">
    <property type="match status" value="1"/>
</dbReference>
<evidence type="ECO:0000313" key="4">
    <source>
        <dbReference type="EMBL" id="WBW70826.1"/>
    </source>
</evidence>
<gene>
    <name evidence="4" type="primary">atg10</name>
    <name evidence="4" type="ORF">SOMG_02086</name>
</gene>
<name>A0AAE9W646_9SCHI</name>
<dbReference type="GO" id="GO:0019787">
    <property type="term" value="F:ubiquitin-like protein transferase activity"/>
    <property type="evidence" value="ECO:0007669"/>
    <property type="project" value="InterPro"/>
</dbReference>
<dbReference type="GO" id="GO:0006914">
    <property type="term" value="P:autophagy"/>
    <property type="evidence" value="ECO:0007669"/>
    <property type="project" value="UniProtKB-KW"/>
</dbReference>
<keyword evidence="2" id="KW-0813">Transport</keyword>
<evidence type="ECO:0000256" key="2">
    <source>
        <dbReference type="ARBA" id="ARBA00022927"/>
    </source>
</evidence>
<dbReference type="AlphaFoldDB" id="A0AAE9W646"/>
<dbReference type="Pfam" id="PF03987">
    <property type="entry name" value="Autophagy_act_C"/>
    <property type="match status" value="1"/>
</dbReference>
<dbReference type="InterPro" id="IPR007135">
    <property type="entry name" value="Atg3/Atg10"/>
</dbReference>
<evidence type="ECO:0000256" key="1">
    <source>
        <dbReference type="ARBA" id="ARBA00022786"/>
    </source>
</evidence>
<evidence type="ECO:0000313" key="5">
    <source>
        <dbReference type="Proteomes" id="UP001212411"/>
    </source>
</evidence>
<sequence length="177" mass="20385">MNFRQHLLQLIPALVSRGISCEFMEFFEPVLRLKWQVKPYNDETTSFVVEEESEMIYVSPDVSVEAWIRFSPSFQVPQFFFQLYSEGCFPYTKLEGVAALLRPENRDLALEALAIGDCPGSNGIAWYVHPCCTQSFFQTLEISKQDTSYLPMWILYIHRLLSPITAPMVEALDDKSP</sequence>
<organism evidence="4 5">
    <name type="scientific">Schizosaccharomyces osmophilus</name>
    <dbReference type="NCBI Taxonomy" id="2545709"/>
    <lineage>
        <taxon>Eukaryota</taxon>
        <taxon>Fungi</taxon>
        <taxon>Dikarya</taxon>
        <taxon>Ascomycota</taxon>
        <taxon>Taphrinomycotina</taxon>
        <taxon>Schizosaccharomycetes</taxon>
        <taxon>Schizosaccharomycetales</taxon>
        <taxon>Schizosaccharomycetaceae</taxon>
        <taxon>Schizosaccharomyces</taxon>
    </lineage>
</organism>
<dbReference type="KEGG" id="som:SOMG_02086"/>
<keyword evidence="2" id="KW-0653">Protein transport</keyword>
<reference evidence="4 5" key="1">
    <citation type="journal article" date="2023" name="G3 (Bethesda)">
        <title>A high-quality reference genome for the fission yeast Schizosaccharomyces osmophilus.</title>
        <authorList>
            <person name="Jia G.S."/>
            <person name="Zhang W.C."/>
            <person name="Liang Y."/>
            <person name="Liu X.H."/>
            <person name="Rhind N."/>
            <person name="Pidoux A."/>
            <person name="Brysch-Herzberg M."/>
            <person name="Du L.L."/>
        </authorList>
    </citation>
    <scope>NUCLEOTIDE SEQUENCE [LARGE SCALE GENOMIC DNA]</scope>
    <source>
        <strain evidence="4 5">CBS 15793</strain>
    </source>
</reference>
<keyword evidence="3" id="KW-0072">Autophagy</keyword>
<keyword evidence="1" id="KW-0833">Ubl conjugation pathway</keyword>
<dbReference type="RefSeq" id="XP_056035069.1">
    <property type="nucleotide sequence ID" value="XM_056180879.1"/>
</dbReference>
<protein>
    <submittedName>
        <fullName evidence="4">Atg12 conjugating enzyme Atg10</fullName>
    </submittedName>
</protein>
<keyword evidence="5" id="KW-1185">Reference proteome</keyword>